<gene>
    <name evidence="3" type="ORF">CDL15_Pgr023061</name>
    <name evidence="4" type="ORF">CRG98_015439</name>
</gene>
<evidence type="ECO:0000256" key="1">
    <source>
        <dbReference type="SAM" id="Coils"/>
    </source>
</evidence>
<reference evidence="4 6" key="3">
    <citation type="submission" date="2017-11" db="EMBL/GenBank/DDBJ databases">
        <title>De-novo sequencing of pomegranate (Punica granatum L.) genome.</title>
        <authorList>
            <person name="Akparov Z."/>
            <person name="Amiraslanov A."/>
            <person name="Hajiyeva S."/>
            <person name="Abbasov M."/>
            <person name="Kaur K."/>
            <person name="Hamwieh A."/>
            <person name="Solovyev V."/>
            <person name="Salamov A."/>
            <person name="Braich B."/>
            <person name="Kosarev P."/>
            <person name="Mahmoud A."/>
            <person name="Hajiyev E."/>
            <person name="Babayeva S."/>
            <person name="Izzatullayeva V."/>
            <person name="Mammadov A."/>
            <person name="Mammadov A."/>
            <person name="Sharifova S."/>
            <person name="Ojaghi J."/>
            <person name="Eynullazada K."/>
            <person name="Bayramov B."/>
            <person name="Abdulazimova A."/>
            <person name="Shahmuradov I."/>
        </authorList>
    </citation>
    <scope>NUCLEOTIDE SEQUENCE [LARGE SCALE GENOMIC DNA]</scope>
    <source>
        <strain evidence="4">AG2017</strain>
        <strain evidence="6">cv. AG2017</strain>
        <tissue evidence="4">Leaf</tissue>
    </source>
</reference>
<evidence type="ECO:0000313" key="6">
    <source>
        <dbReference type="Proteomes" id="UP000233551"/>
    </source>
</evidence>
<protein>
    <submittedName>
        <fullName evidence="3">Uncharacterized protein</fullName>
    </submittedName>
</protein>
<keyword evidence="6" id="KW-1185">Reference proteome</keyword>
<dbReference type="EMBL" id="MTKT01002440">
    <property type="protein sequence ID" value="OWM79649.1"/>
    <property type="molecule type" value="Genomic_DNA"/>
</dbReference>
<dbReference type="Proteomes" id="UP000233551">
    <property type="component" value="Unassembled WGS sequence"/>
</dbReference>
<dbReference type="STRING" id="22663.A0A218X4K2"/>
<dbReference type="AlphaFoldDB" id="A0A218X4K2"/>
<dbReference type="PROSITE" id="PS51257">
    <property type="entry name" value="PROKAR_LIPOPROTEIN"/>
    <property type="match status" value="1"/>
</dbReference>
<evidence type="ECO:0000313" key="5">
    <source>
        <dbReference type="Proteomes" id="UP000197138"/>
    </source>
</evidence>
<reference evidence="3" key="2">
    <citation type="submission" date="2017-06" db="EMBL/GenBank/DDBJ databases">
        <title>The pomegranate genome and the genomics of punicalagin biosynthesis.</title>
        <authorList>
            <person name="Xu C."/>
        </authorList>
    </citation>
    <scope>NUCLEOTIDE SEQUENCE [LARGE SCALE GENOMIC DNA]</scope>
    <source>
        <tissue evidence="3">Fresh leaf</tissue>
    </source>
</reference>
<sequence>MEKNSTADSTSSASFLSQERIEGSWYPIYFGVSCALFAVRILSGHHDSEEEKKWSETCNKMLQGSAQLLGLLVWRANRVIADNKKCFLVEKLEAAEKKIAELNRIRREDAKANEKVVCIFAAQEQSWFNERKKLRQQIGALINEIKIIEKKNVEDVSKWNEKLKEMEILLEAKDKSLEEAEVKSKELEENLKKAERALEDSREAARTEIWKQKTAFIELVSNQRQLEAEMGRAMRQIEALKEELTSVLEQKEESVVMVQKFSVEVVKMQKDLDQKDKILSAMLRKSKLDTAEKQMLLKEVKFSKSKRKQAELEKERLRLISESNNKLKHGGNRSLRSILEKKMSLKLEEGLFSGARKVHSSASGSSHKSHNITEGTGRDIDSPPLSDTYSPEENGTQAIMDNVELDNWVQSEAEKYAALIEQRHLLEMDAFVEQMGLKDEKLETCRWRLLSMDIESKRLRAHVEGLNKEVSQLRHSNMKLEALLLEREEELKSLKEKLASQFAQNSLLADWSKVKIIKRRASVKGKERKLNTSVTEVSRDDNGEMEGKDVNVVVPSPEKKIEVEKDVVGENSPIREESSADLDYPVENLESSSQVLSVKAKDSSSLWRMDLQALGVSYKIKRLKQQLLMLERLMGKQGSSTENMEWKEDGVKSFLSLISMLNKHIGRYQSLQEKTDDLCKRMHENHLDMDHGDLNASGIKGEKTKTLEHFLEETFQLQRYMVATGQKLMEVQSKVAVGFVGADQVLEKPLSFDTKRFADNVRTLFQEVQRGLEVRISRIIGDLEGTLASDGITHIRR</sequence>
<name>A0A218X4K2_PUNGR</name>
<accession>A0A218X4K2</accession>
<keyword evidence="1" id="KW-0175">Coiled coil</keyword>
<feature type="region of interest" description="Disordered" evidence="2">
    <location>
        <begin position="358"/>
        <end position="394"/>
    </location>
</feature>
<feature type="coiled-coil region" evidence="1">
    <location>
        <begin position="88"/>
        <end position="254"/>
    </location>
</feature>
<organism evidence="3 5">
    <name type="scientific">Punica granatum</name>
    <name type="common">Pomegranate</name>
    <dbReference type="NCBI Taxonomy" id="22663"/>
    <lineage>
        <taxon>Eukaryota</taxon>
        <taxon>Viridiplantae</taxon>
        <taxon>Streptophyta</taxon>
        <taxon>Embryophyta</taxon>
        <taxon>Tracheophyta</taxon>
        <taxon>Spermatophyta</taxon>
        <taxon>Magnoliopsida</taxon>
        <taxon>eudicotyledons</taxon>
        <taxon>Gunneridae</taxon>
        <taxon>Pentapetalae</taxon>
        <taxon>rosids</taxon>
        <taxon>malvids</taxon>
        <taxon>Myrtales</taxon>
        <taxon>Lythraceae</taxon>
        <taxon>Punica</taxon>
    </lineage>
</organism>
<reference evidence="5" key="1">
    <citation type="journal article" date="2017" name="Plant J.">
        <title>The pomegranate (Punica granatum L.) genome and the genomics of punicalagin biosynthesis.</title>
        <authorList>
            <person name="Qin G."/>
            <person name="Xu C."/>
            <person name="Ming R."/>
            <person name="Tang H."/>
            <person name="Guyot R."/>
            <person name="Kramer E.M."/>
            <person name="Hu Y."/>
            <person name="Yi X."/>
            <person name="Qi Y."/>
            <person name="Xu X."/>
            <person name="Gao Z."/>
            <person name="Pan H."/>
            <person name="Jian J."/>
            <person name="Tian Y."/>
            <person name="Yue Z."/>
            <person name="Xu Y."/>
        </authorList>
    </citation>
    <scope>NUCLEOTIDE SEQUENCE [LARGE SCALE GENOMIC DNA]</scope>
    <source>
        <strain evidence="5">cv. Dabenzi</strain>
    </source>
</reference>
<evidence type="ECO:0000256" key="2">
    <source>
        <dbReference type="SAM" id="MobiDB-lite"/>
    </source>
</evidence>
<dbReference type="EMBL" id="PGOL01000848">
    <property type="protein sequence ID" value="PKI64164.1"/>
    <property type="molecule type" value="Genomic_DNA"/>
</dbReference>
<feature type="coiled-coil region" evidence="1">
    <location>
        <begin position="463"/>
        <end position="504"/>
    </location>
</feature>
<dbReference type="PANTHER" id="PTHR47747:SF2">
    <property type="entry name" value="RIBONUCLEASE P PROTEIN SUBUNIT P38-LIKE PROTEIN"/>
    <property type="match status" value="1"/>
</dbReference>
<evidence type="ECO:0000313" key="3">
    <source>
        <dbReference type="EMBL" id="OWM79649.1"/>
    </source>
</evidence>
<dbReference type="Proteomes" id="UP000197138">
    <property type="component" value="Unassembled WGS sequence"/>
</dbReference>
<feature type="compositionally biased region" description="Polar residues" evidence="2">
    <location>
        <begin position="385"/>
        <end position="394"/>
    </location>
</feature>
<dbReference type="PANTHER" id="PTHR47747">
    <property type="entry name" value="RIBONUCLEASE P PROTEIN SUBUNIT P38-LIKE PROTEIN"/>
    <property type="match status" value="1"/>
</dbReference>
<comment type="caution">
    <text evidence="3">The sequence shown here is derived from an EMBL/GenBank/DDBJ whole genome shotgun (WGS) entry which is preliminary data.</text>
</comment>
<proteinExistence type="predicted"/>
<evidence type="ECO:0000313" key="4">
    <source>
        <dbReference type="EMBL" id="PKI64164.1"/>
    </source>
</evidence>